<evidence type="ECO:0000313" key="2">
    <source>
        <dbReference type="Proteomes" id="UP001196413"/>
    </source>
</evidence>
<gene>
    <name evidence="1" type="ORF">KIN20_015317</name>
</gene>
<comment type="caution">
    <text evidence="1">The sequence shown here is derived from an EMBL/GenBank/DDBJ whole genome shotgun (WGS) entry which is preliminary data.</text>
</comment>
<name>A0AAD5QPS4_PARTN</name>
<keyword evidence="2" id="KW-1185">Reference proteome</keyword>
<protein>
    <submittedName>
        <fullName evidence="1">Uncharacterized protein</fullName>
    </submittedName>
</protein>
<dbReference type="Proteomes" id="UP001196413">
    <property type="component" value="Unassembled WGS sequence"/>
</dbReference>
<evidence type="ECO:0000313" key="1">
    <source>
        <dbReference type="EMBL" id="KAJ1357219.1"/>
    </source>
</evidence>
<dbReference type="AlphaFoldDB" id="A0AAD5QPS4"/>
<reference evidence="1" key="1">
    <citation type="submission" date="2021-06" db="EMBL/GenBank/DDBJ databases">
        <title>Parelaphostrongylus tenuis whole genome reference sequence.</title>
        <authorList>
            <person name="Garwood T.J."/>
            <person name="Larsen P.A."/>
            <person name="Fountain-Jones N.M."/>
            <person name="Garbe J.R."/>
            <person name="Macchietto M.G."/>
            <person name="Kania S.A."/>
            <person name="Gerhold R.W."/>
            <person name="Richards J.E."/>
            <person name="Wolf T.M."/>
        </authorList>
    </citation>
    <scope>NUCLEOTIDE SEQUENCE</scope>
    <source>
        <strain evidence="1">MNPRO001-30</strain>
        <tissue evidence="1">Meninges</tissue>
    </source>
</reference>
<sequence length="103" mass="11925">MEDNMKEEVDRRRAAWAAFGPLKESTDQLTDPKLRAHVLIQRPSRRSAAAVTWADLRPRQDCCEQLTERLKRVLLKFSGRTQHLAGLRSSDLQDLSHLRDPDF</sequence>
<accession>A0AAD5QPS4</accession>
<organism evidence="1 2">
    <name type="scientific">Parelaphostrongylus tenuis</name>
    <name type="common">Meningeal worm</name>
    <dbReference type="NCBI Taxonomy" id="148309"/>
    <lineage>
        <taxon>Eukaryota</taxon>
        <taxon>Metazoa</taxon>
        <taxon>Ecdysozoa</taxon>
        <taxon>Nematoda</taxon>
        <taxon>Chromadorea</taxon>
        <taxon>Rhabditida</taxon>
        <taxon>Rhabditina</taxon>
        <taxon>Rhabditomorpha</taxon>
        <taxon>Strongyloidea</taxon>
        <taxon>Metastrongylidae</taxon>
        <taxon>Parelaphostrongylus</taxon>
    </lineage>
</organism>
<dbReference type="EMBL" id="JAHQIW010003071">
    <property type="protein sequence ID" value="KAJ1357219.1"/>
    <property type="molecule type" value="Genomic_DNA"/>
</dbReference>
<proteinExistence type="predicted"/>